<dbReference type="PROSITE" id="PS51664">
    <property type="entry name" value="YCAO"/>
    <property type="match status" value="1"/>
</dbReference>
<keyword evidence="4" id="KW-1185">Reference proteome</keyword>
<dbReference type="NCBIfam" id="TIGR03882">
    <property type="entry name" value="cyclo_dehyd_2"/>
    <property type="match status" value="1"/>
</dbReference>
<name>A0A6G4X7C7_9ACTN</name>
<organism evidence="3 4">
    <name type="scientific">Streptomyces boncukensis</name>
    <dbReference type="NCBI Taxonomy" id="2711219"/>
    <lineage>
        <taxon>Bacteria</taxon>
        <taxon>Bacillati</taxon>
        <taxon>Actinomycetota</taxon>
        <taxon>Actinomycetes</taxon>
        <taxon>Kitasatosporales</taxon>
        <taxon>Streptomycetaceae</taxon>
        <taxon>Streptomyces</taxon>
    </lineage>
</organism>
<comment type="caution">
    <text evidence="3">The sequence shown here is derived from an EMBL/GenBank/DDBJ whole genome shotgun (WGS) entry which is preliminary data.</text>
</comment>
<dbReference type="Pfam" id="PF02624">
    <property type="entry name" value="YcaO"/>
    <property type="match status" value="1"/>
</dbReference>
<dbReference type="EMBL" id="JAAKZZ010000604">
    <property type="protein sequence ID" value="NGO73042.1"/>
    <property type="molecule type" value="Genomic_DNA"/>
</dbReference>
<dbReference type="AlphaFoldDB" id="A0A6G4X7C7"/>
<evidence type="ECO:0000313" key="4">
    <source>
        <dbReference type="Proteomes" id="UP000477722"/>
    </source>
</evidence>
<dbReference type="RefSeq" id="WP_165302715.1">
    <property type="nucleotide sequence ID" value="NZ_JAAKZZ010000604.1"/>
</dbReference>
<dbReference type="PANTHER" id="PTHR37809">
    <property type="entry name" value="RIBOSOMAL PROTEIN S12 METHYLTHIOTRANSFERASE ACCESSORY FACTOR YCAO"/>
    <property type="match status" value="1"/>
</dbReference>
<dbReference type="InterPro" id="IPR003776">
    <property type="entry name" value="YcaO-like_dom"/>
</dbReference>
<dbReference type="Gene3D" id="3.40.50.720">
    <property type="entry name" value="NAD(P)-binding Rossmann-like Domain"/>
    <property type="match status" value="1"/>
</dbReference>
<evidence type="ECO:0000256" key="1">
    <source>
        <dbReference type="SAM" id="MobiDB-lite"/>
    </source>
</evidence>
<dbReference type="InterPro" id="IPR022291">
    <property type="entry name" value="Bacteriocin_synth_cyclodeHase"/>
</dbReference>
<evidence type="ECO:0000259" key="2">
    <source>
        <dbReference type="PROSITE" id="PS51664"/>
    </source>
</evidence>
<proteinExistence type="predicted"/>
<feature type="non-terminal residue" evidence="3">
    <location>
        <position position="497"/>
    </location>
</feature>
<feature type="compositionally biased region" description="Low complexity" evidence="1">
    <location>
        <begin position="38"/>
        <end position="48"/>
    </location>
</feature>
<dbReference type="Proteomes" id="UP000477722">
    <property type="component" value="Unassembled WGS sequence"/>
</dbReference>
<protein>
    <submittedName>
        <fullName evidence="3">TOMM leader peptide-binding protein</fullName>
    </submittedName>
</protein>
<sequence length="497" mass="51485">MTEPADRAGRGPAGVRGVLLCGDTELGAWLLERAPERTGSADGTSAGDGTSGAGGTSGTSGAGGGLPVRLACVRYGGAEVPACYAEAGAGTARWLSLVWEPGELLVGPAGLPGVPGCPRCAWLRRRRNQPPVPQAGPGQDRMPLAPPAGPVLDLAAALLAGELAALARDGRRTGHGTPDAGWPLARTRGALLRIGTDRGGVSRHPLLPDPECVRCGPLLTGADRDPVPGPAGPPPPSPGRLRALSGARLAALTRTFVDPCAGLVQEVRERSEGGRPVAVAVRSPARATGVSHHGYGHGADFRTAAAHAVLEALERLGGTPTPRAAASRGPVASFRQVAGTAVYPPSLGLHPDASYDRPGFPYARWSASRETEWIWARSLTRDRAVLVPAGHVHYAEARPARPRFVQELSNGCALGASLAEAVLHGLLEVAERDAFLATWYARLPLRRIDLGSAADRRVPVLAAWARERAGVELRAYDATLEQGIPAVWVMAVAGADA</sequence>
<accession>A0A6G4X7C7</accession>
<feature type="domain" description="YcaO" evidence="2">
    <location>
        <begin position="296"/>
        <end position="497"/>
    </location>
</feature>
<reference evidence="3 4" key="1">
    <citation type="submission" date="2020-02" db="EMBL/GenBank/DDBJ databases">
        <title>Whole-genome analyses of novel actinobacteria.</title>
        <authorList>
            <person name="Sahin N."/>
            <person name="Tatar D."/>
        </authorList>
    </citation>
    <scope>NUCLEOTIDE SEQUENCE [LARGE SCALE GENOMIC DNA]</scope>
    <source>
        <strain evidence="3 4">SB3404</strain>
    </source>
</reference>
<dbReference type="PANTHER" id="PTHR37809:SF1">
    <property type="entry name" value="RIBOSOMAL PROTEIN S12 METHYLTHIOTRANSFERASE ACCESSORY FACTOR YCAO"/>
    <property type="match status" value="1"/>
</dbReference>
<evidence type="ECO:0000313" key="3">
    <source>
        <dbReference type="EMBL" id="NGO73042.1"/>
    </source>
</evidence>
<feature type="region of interest" description="Disordered" evidence="1">
    <location>
        <begin position="36"/>
        <end position="61"/>
    </location>
</feature>
<dbReference type="Gene3D" id="3.30.1330.230">
    <property type="match status" value="1"/>
</dbReference>
<gene>
    <name evidence="3" type="ORF">G5C65_32820</name>
</gene>
<feature type="compositionally biased region" description="Gly residues" evidence="1">
    <location>
        <begin position="49"/>
        <end position="61"/>
    </location>
</feature>